<feature type="transmembrane region" description="Helical" evidence="1">
    <location>
        <begin position="59"/>
        <end position="83"/>
    </location>
</feature>
<evidence type="ECO:0000256" key="1">
    <source>
        <dbReference type="SAM" id="Phobius"/>
    </source>
</evidence>
<keyword evidence="1" id="KW-0472">Membrane</keyword>
<evidence type="ECO:0000313" key="3">
    <source>
        <dbReference type="Proteomes" id="UP001139971"/>
    </source>
</evidence>
<sequence>MKPPAARRDRTPSTARIGAIVWPSFFAAGVATTVFFAVVDPLELAAITWARLPVTRGAGYTLGFFMFWSCTLASSAFTAWLSTGAPRRRGGLR</sequence>
<name>A0A9X3YKX2_9GAMM</name>
<keyword evidence="1" id="KW-0812">Transmembrane</keyword>
<dbReference type="EMBL" id="JAOVZO020000014">
    <property type="protein sequence ID" value="MDC8012608.1"/>
    <property type="molecule type" value="Genomic_DNA"/>
</dbReference>
<dbReference type="RefSeq" id="WP_263545058.1">
    <property type="nucleotide sequence ID" value="NZ_JAOVZO020000014.1"/>
</dbReference>
<proteinExistence type="predicted"/>
<accession>A0A9X3YKX2</accession>
<keyword evidence="1" id="KW-1133">Transmembrane helix</keyword>
<evidence type="ECO:0000313" key="2">
    <source>
        <dbReference type="EMBL" id="MDC8012608.1"/>
    </source>
</evidence>
<keyword evidence="3" id="KW-1185">Reference proteome</keyword>
<dbReference type="Proteomes" id="UP001139971">
    <property type="component" value="Unassembled WGS sequence"/>
</dbReference>
<dbReference type="AlphaFoldDB" id="A0A9X3YKX2"/>
<organism evidence="2 3">
    <name type="scientific">Tahibacter soli</name>
    <dbReference type="NCBI Taxonomy" id="2983605"/>
    <lineage>
        <taxon>Bacteria</taxon>
        <taxon>Pseudomonadati</taxon>
        <taxon>Pseudomonadota</taxon>
        <taxon>Gammaproteobacteria</taxon>
        <taxon>Lysobacterales</taxon>
        <taxon>Rhodanobacteraceae</taxon>
        <taxon>Tahibacter</taxon>
    </lineage>
</organism>
<gene>
    <name evidence="2" type="ORF">OD750_008615</name>
</gene>
<reference evidence="2" key="1">
    <citation type="submission" date="2023-02" db="EMBL/GenBank/DDBJ databases">
        <title>Tahibacter soli sp. nov. isolated from soil.</title>
        <authorList>
            <person name="Baek J.H."/>
            <person name="Lee J.K."/>
            <person name="Choi D.G."/>
            <person name="Jeon C.O."/>
        </authorList>
    </citation>
    <scope>NUCLEOTIDE SEQUENCE</scope>
    <source>
        <strain evidence="2">BL</strain>
    </source>
</reference>
<comment type="caution">
    <text evidence="2">The sequence shown here is derived from an EMBL/GenBank/DDBJ whole genome shotgun (WGS) entry which is preliminary data.</text>
</comment>
<feature type="transmembrane region" description="Helical" evidence="1">
    <location>
        <begin position="20"/>
        <end position="39"/>
    </location>
</feature>
<protein>
    <submittedName>
        <fullName evidence="2">Uncharacterized protein</fullName>
    </submittedName>
</protein>